<organism evidence="1 2">
    <name type="scientific">Roseivivax jejudonensis</name>
    <dbReference type="NCBI Taxonomy" id="1529041"/>
    <lineage>
        <taxon>Bacteria</taxon>
        <taxon>Pseudomonadati</taxon>
        <taxon>Pseudomonadota</taxon>
        <taxon>Alphaproteobacteria</taxon>
        <taxon>Rhodobacterales</taxon>
        <taxon>Roseobacteraceae</taxon>
        <taxon>Roseivivax</taxon>
    </lineage>
</organism>
<proteinExistence type="predicted"/>
<name>A0A1X6Y3R3_9RHOB</name>
<dbReference type="SUPFAM" id="SSF53850">
    <property type="entry name" value="Periplasmic binding protein-like II"/>
    <property type="match status" value="1"/>
</dbReference>
<keyword evidence="2" id="KW-1185">Reference proteome</keyword>
<protein>
    <recommendedName>
        <fullName evidence="3">Bacterial extracellular solute-binding protein</fullName>
    </recommendedName>
</protein>
<sequence>MLGTTVTQVPALKRAAEEDLGIQLEFISLDGTAAQRVGALYPDRFDVYDQWFHDIDLIWPTGSIQPIDVTRISRWTEIETLPRLAHQTSGAPPASGSEPSERLFVQMDGSLGDRPTSWISMAPTVHNADSFAVVGADPKSVRSWGALLDPDWSGAVCLQTDAAIGVLDMTLALHARGGFAPDDAGDLSLEEIDTLVAKTETYRREGHFGCLWADESEAIRAFGRSERMLGSLWWSGFTKLRALGIPVEMVTPEVGYRGWFGGLSLSSRADPWHVDAAYDYFNWWYGGRAGALMSRNGAYMMARETVRTYLTEAEWDFWYAGKPAATEIRNSDGAIVFDVGEVREGGSYTERMSRIAIWDTIMREHNYLVRRWEHALSR</sequence>
<accession>A0A1X6Y3R3</accession>
<evidence type="ECO:0000313" key="1">
    <source>
        <dbReference type="EMBL" id="SLN09849.1"/>
    </source>
</evidence>
<dbReference type="Proteomes" id="UP000193570">
    <property type="component" value="Unassembled WGS sequence"/>
</dbReference>
<gene>
    <name evidence="1" type="ORF">ROJ8625_00111</name>
</gene>
<dbReference type="EMBL" id="FWFK01000001">
    <property type="protein sequence ID" value="SLN09849.1"/>
    <property type="molecule type" value="Genomic_DNA"/>
</dbReference>
<evidence type="ECO:0000313" key="2">
    <source>
        <dbReference type="Proteomes" id="UP000193570"/>
    </source>
</evidence>
<dbReference type="Gene3D" id="3.40.190.10">
    <property type="entry name" value="Periplasmic binding protein-like II"/>
    <property type="match status" value="1"/>
</dbReference>
<dbReference type="AlphaFoldDB" id="A0A1X6Y3R3"/>
<reference evidence="1 2" key="1">
    <citation type="submission" date="2017-03" db="EMBL/GenBank/DDBJ databases">
        <authorList>
            <person name="Afonso C.L."/>
            <person name="Miller P.J."/>
            <person name="Scott M.A."/>
            <person name="Spackman E."/>
            <person name="Goraichik I."/>
            <person name="Dimitrov K.M."/>
            <person name="Suarez D.L."/>
            <person name="Swayne D.E."/>
        </authorList>
    </citation>
    <scope>NUCLEOTIDE SEQUENCE [LARGE SCALE GENOMIC DNA]</scope>
    <source>
        <strain evidence="1 2">CECT 8625</strain>
    </source>
</reference>
<evidence type="ECO:0008006" key="3">
    <source>
        <dbReference type="Google" id="ProtNLM"/>
    </source>
</evidence>